<proteinExistence type="predicted"/>
<evidence type="ECO:0000259" key="2">
    <source>
        <dbReference type="Pfam" id="PF06350"/>
    </source>
</evidence>
<evidence type="ECO:0000313" key="4">
    <source>
        <dbReference type="EMBL" id="VEN44824.1"/>
    </source>
</evidence>
<dbReference type="SUPFAM" id="SSF53474">
    <property type="entry name" value="alpha/beta-Hydrolases"/>
    <property type="match status" value="1"/>
</dbReference>
<feature type="domain" description="Alpha/beta hydrolase fold-3" evidence="3">
    <location>
        <begin position="661"/>
        <end position="723"/>
    </location>
</feature>
<reference evidence="4 5" key="1">
    <citation type="submission" date="2019-01" db="EMBL/GenBank/DDBJ databases">
        <authorList>
            <person name="Sayadi A."/>
        </authorList>
    </citation>
    <scope>NUCLEOTIDE SEQUENCE [LARGE SCALE GENOMIC DNA]</scope>
</reference>
<evidence type="ECO:0000256" key="1">
    <source>
        <dbReference type="SAM" id="MobiDB-lite"/>
    </source>
</evidence>
<dbReference type="GO" id="GO:0004771">
    <property type="term" value="F:sterol ester esterase activity"/>
    <property type="evidence" value="ECO:0007669"/>
    <property type="project" value="TreeGrafter"/>
</dbReference>
<feature type="compositionally biased region" description="Polar residues" evidence="1">
    <location>
        <begin position="498"/>
        <end position="509"/>
    </location>
</feature>
<dbReference type="GO" id="GO:0019433">
    <property type="term" value="P:triglyceride catabolic process"/>
    <property type="evidence" value="ECO:0007669"/>
    <property type="project" value="TreeGrafter"/>
</dbReference>
<feature type="compositionally biased region" description="Basic and acidic residues" evidence="1">
    <location>
        <begin position="579"/>
        <end position="589"/>
    </location>
</feature>
<dbReference type="GO" id="GO:0008203">
    <property type="term" value="P:cholesterol metabolic process"/>
    <property type="evidence" value="ECO:0007669"/>
    <property type="project" value="InterPro"/>
</dbReference>
<feature type="domain" description="Hormone-sensitive lipase N-terminal" evidence="2">
    <location>
        <begin position="23"/>
        <end position="324"/>
    </location>
</feature>
<dbReference type="InterPro" id="IPR029058">
    <property type="entry name" value="AB_hydrolase_fold"/>
</dbReference>
<dbReference type="Gene3D" id="3.40.50.1820">
    <property type="entry name" value="alpha/beta hydrolase"/>
    <property type="match status" value="2"/>
</dbReference>
<dbReference type="Pfam" id="PF06350">
    <property type="entry name" value="HSL_N"/>
    <property type="match status" value="1"/>
</dbReference>
<dbReference type="AlphaFoldDB" id="A0A653CBS5"/>
<organism evidence="4 5">
    <name type="scientific">Callosobruchus maculatus</name>
    <name type="common">Southern cowpea weevil</name>
    <name type="synonym">Pulse bruchid</name>
    <dbReference type="NCBI Taxonomy" id="64391"/>
    <lineage>
        <taxon>Eukaryota</taxon>
        <taxon>Metazoa</taxon>
        <taxon>Ecdysozoa</taxon>
        <taxon>Arthropoda</taxon>
        <taxon>Hexapoda</taxon>
        <taxon>Insecta</taxon>
        <taxon>Pterygota</taxon>
        <taxon>Neoptera</taxon>
        <taxon>Endopterygota</taxon>
        <taxon>Coleoptera</taxon>
        <taxon>Polyphaga</taxon>
        <taxon>Cucujiformia</taxon>
        <taxon>Chrysomeloidea</taxon>
        <taxon>Chrysomelidae</taxon>
        <taxon>Bruchinae</taxon>
        <taxon>Bruchini</taxon>
        <taxon>Callosobruchus</taxon>
    </lineage>
</organism>
<evidence type="ECO:0000313" key="5">
    <source>
        <dbReference type="Proteomes" id="UP000410492"/>
    </source>
</evidence>
<feature type="compositionally biased region" description="Polar residues" evidence="1">
    <location>
        <begin position="534"/>
        <end position="547"/>
    </location>
</feature>
<feature type="compositionally biased region" description="Polar residues" evidence="1">
    <location>
        <begin position="596"/>
        <end position="605"/>
    </location>
</feature>
<feature type="region of interest" description="Disordered" evidence="1">
    <location>
        <begin position="579"/>
        <end position="605"/>
    </location>
</feature>
<dbReference type="Pfam" id="PF07859">
    <property type="entry name" value="Abhydrolase_3"/>
    <property type="match status" value="2"/>
</dbReference>
<dbReference type="GO" id="GO:0004806">
    <property type="term" value="F:triacylglycerol lipase activity"/>
    <property type="evidence" value="ECO:0007669"/>
    <property type="project" value="TreeGrafter"/>
</dbReference>
<name>A0A653CBS5_CALMS</name>
<dbReference type="PANTHER" id="PTHR23025">
    <property type="entry name" value="TRIACYLGLYCEROL LIPASE"/>
    <property type="match status" value="1"/>
</dbReference>
<dbReference type="GO" id="GO:0005829">
    <property type="term" value="C:cytosol"/>
    <property type="evidence" value="ECO:0007669"/>
    <property type="project" value="TreeGrafter"/>
</dbReference>
<feature type="region of interest" description="Disordered" evidence="1">
    <location>
        <begin position="498"/>
        <end position="561"/>
    </location>
</feature>
<protein>
    <recommendedName>
        <fullName evidence="6">Hormone-sensitive lipase</fullName>
    </recommendedName>
</protein>
<evidence type="ECO:0008006" key="6">
    <source>
        <dbReference type="Google" id="ProtNLM"/>
    </source>
</evidence>
<gene>
    <name evidence="4" type="ORF">CALMAC_LOCUS7487</name>
</gene>
<keyword evidence="5" id="KW-1185">Reference proteome</keyword>
<dbReference type="PANTHER" id="PTHR23025:SF3">
    <property type="entry name" value="HORMONE-SENSITIVE LIPASE"/>
    <property type="match status" value="1"/>
</dbReference>
<dbReference type="InterPro" id="IPR010468">
    <property type="entry name" value="HSL_N"/>
</dbReference>
<dbReference type="OrthoDB" id="408631at2759"/>
<dbReference type="EMBL" id="CAACVG010007323">
    <property type="protein sequence ID" value="VEN44824.1"/>
    <property type="molecule type" value="Genomic_DNA"/>
</dbReference>
<feature type="compositionally biased region" description="Acidic residues" evidence="1">
    <location>
        <begin position="510"/>
        <end position="520"/>
    </location>
</feature>
<accession>A0A653CBS5</accession>
<feature type="domain" description="Alpha/beta hydrolase fold-3" evidence="3">
    <location>
        <begin position="341"/>
        <end position="487"/>
    </location>
</feature>
<sequence>MTEQTSANNPTDAKVDADIYMRNILKELCRNNAEYFAKDSSENGQRLYISFLSIIDSIDAAWPKRKAIEKRYHEFDYDSSTPGNGYRSFIMILDSAIKLAVEISEKVLQKRDSVLFSKSILTKDVEGCAHVLSSLDCCLNHLFTLMSWSKTGQLFMDESHTPEDLFKQCGEINQHCFYGRHLGFYYCDSIRNILQFIALSMTLFSEVYYSEGSLISKATNSVVSTTKYISDPEQRARRIVNISQNAEVDFCKSFWFLAESELMNQLPSIVSPSVAVSKVISLPPEPLNITTSDGQIIEVPLPSSYIGSKPIKVRLISCKLREGMPGTKSKSGLDPPSKNLVIHCHGGGFVAQSSKSHEGYLRDWAKHLDAPILCIDYSLAPEAPFPRALEEILYAYCWAKENHSLLGSTGENVVGAGDSAGANLLLTTTLKCINMKIPLMKGLFVAYVPTGVHFIPSPARMLCMMDPLLPFGFLMRCLKAYACPSSDLLNHINADQKPTTANGSGSSDMESFEEISESDVMELQARKSPASEAASDTLTYGSLTSNEVPEENNLLGGNTEADMEKSKYVSDYLEKYVLEPESDETKKNSAEGQIRPESTSSSQTTFDYSFPRRLTSLVASLKGRFTQYLGERNPSGAEKLLDIDVNYTQTSMMDKFTFTVPKNPYLSPIFATDDELRRFPPVRVLTVHMDPCLDDCVSFASRLKSLGCNVTLDILDGLPHGFLNFSLFSKEAFEGSKVCVGRIQELLNLQQ</sequence>
<dbReference type="Proteomes" id="UP000410492">
    <property type="component" value="Unassembled WGS sequence"/>
</dbReference>
<evidence type="ECO:0000259" key="3">
    <source>
        <dbReference type="Pfam" id="PF07859"/>
    </source>
</evidence>
<dbReference type="InterPro" id="IPR013094">
    <property type="entry name" value="AB_hydrolase_3"/>
</dbReference>